<dbReference type="Proteomes" id="UP000443843">
    <property type="component" value="Unassembled WGS sequence"/>
</dbReference>
<comment type="caution">
    <text evidence="2">The sequence shown here is derived from an EMBL/GenBank/DDBJ whole genome shotgun (WGS) entry which is preliminary data.</text>
</comment>
<sequence length="124" mass="12913">MTELPQEIAPLTIATGPEAARAYAALTQDWNPIHLDPGFAAATPFGRPIAHGTMALNLLVEAVSRAGMRVVDLDIRFSAPTYVGQSLSTRAVRGEGADYAVSVLADGESVVLKGRATLAARAAP</sequence>
<evidence type="ECO:0000313" key="3">
    <source>
        <dbReference type="Proteomes" id="UP000443843"/>
    </source>
</evidence>
<organism evidence="2 3">
    <name type="scientific">Pseudooceanicola pacificus</name>
    <dbReference type="NCBI Taxonomy" id="2676438"/>
    <lineage>
        <taxon>Bacteria</taxon>
        <taxon>Pseudomonadati</taxon>
        <taxon>Pseudomonadota</taxon>
        <taxon>Alphaproteobacteria</taxon>
        <taxon>Rhodobacterales</taxon>
        <taxon>Paracoccaceae</taxon>
        <taxon>Pseudooceanicola</taxon>
    </lineage>
</organism>
<dbReference type="Gene3D" id="3.10.129.10">
    <property type="entry name" value="Hotdog Thioesterase"/>
    <property type="match status" value="1"/>
</dbReference>
<dbReference type="CDD" id="cd03441">
    <property type="entry name" value="R_hydratase_like"/>
    <property type="match status" value="1"/>
</dbReference>
<accession>A0A844WE24</accession>
<gene>
    <name evidence="2" type="ORF">GLS40_11995</name>
</gene>
<proteinExistence type="predicted"/>
<dbReference type="Pfam" id="PF01575">
    <property type="entry name" value="MaoC_dehydratas"/>
    <property type="match status" value="1"/>
</dbReference>
<dbReference type="PANTHER" id="PTHR43841:SF1">
    <property type="entry name" value="3-HYDROXYACYL-THIOESTER DEHYDRATASE X"/>
    <property type="match status" value="1"/>
</dbReference>
<dbReference type="InterPro" id="IPR002539">
    <property type="entry name" value="MaoC-like_dom"/>
</dbReference>
<keyword evidence="3" id="KW-1185">Reference proteome</keyword>
<dbReference type="AlphaFoldDB" id="A0A844WE24"/>
<reference evidence="2 3" key="1">
    <citation type="submission" date="2019-11" db="EMBL/GenBank/DDBJ databases">
        <title>Pseudooceanicola pacifica sp. nov., isolated from deep-sea sediment of the Pacific Ocean.</title>
        <authorList>
            <person name="Lyu L."/>
        </authorList>
    </citation>
    <scope>NUCLEOTIDE SEQUENCE [LARGE SCALE GENOMIC DNA]</scope>
    <source>
        <strain evidence="2 3">216_PA32_1</strain>
    </source>
</reference>
<protein>
    <submittedName>
        <fullName evidence="2">Acyl dehydratase</fullName>
    </submittedName>
</protein>
<feature type="domain" description="MaoC-like" evidence="1">
    <location>
        <begin position="11"/>
        <end position="99"/>
    </location>
</feature>
<evidence type="ECO:0000259" key="1">
    <source>
        <dbReference type="Pfam" id="PF01575"/>
    </source>
</evidence>
<name>A0A844WE24_9RHOB</name>
<dbReference type="EMBL" id="WNXQ01000006">
    <property type="protein sequence ID" value="MWB78752.1"/>
    <property type="molecule type" value="Genomic_DNA"/>
</dbReference>
<dbReference type="RefSeq" id="WP_160382967.1">
    <property type="nucleotide sequence ID" value="NZ_WNXQ01000006.1"/>
</dbReference>
<dbReference type="SUPFAM" id="SSF54637">
    <property type="entry name" value="Thioesterase/thiol ester dehydrase-isomerase"/>
    <property type="match status" value="1"/>
</dbReference>
<dbReference type="PANTHER" id="PTHR43841">
    <property type="entry name" value="3-HYDROXYACYL-THIOESTER DEHYDRATASE HTDX-RELATED"/>
    <property type="match status" value="1"/>
</dbReference>
<evidence type="ECO:0000313" key="2">
    <source>
        <dbReference type="EMBL" id="MWB78752.1"/>
    </source>
</evidence>
<dbReference type="InterPro" id="IPR029069">
    <property type="entry name" value="HotDog_dom_sf"/>
</dbReference>